<evidence type="ECO:0000256" key="1">
    <source>
        <dbReference type="ARBA" id="ARBA00004123"/>
    </source>
</evidence>
<evidence type="ECO:0000256" key="8">
    <source>
        <dbReference type="SAM" id="MobiDB-lite"/>
    </source>
</evidence>
<evidence type="ECO:0000259" key="9">
    <source>
        <dbReference type="SMART" id="SM00906"/>
    </source>
</evidence>
<dbReference type="Gene3D" id="4.10.240.10">
    <property type="entry name" value="Zn(2)-C6 fungal-type DNA-binding domain"/>
    <property type="match status" value="1"/>
</dbReference>
<dbReference type="Proteomes" id="UP000717515">
    <property type="component" value="Unassembled WGS sequence"/>
</dbReference>
<feature type="domain" description="Xylanolytic transcriptional activator regulatory" evidence="9">
    <location>
        <begin position="806"/>
        <end position="910"/>
    </location>
</feature>
<evidence type="ECO:0000256" key="6">
    <source>
        <dbReference type="ARBA" id="ARBA00023163"/>
    </source>
</evidence>
<dbReference type="CDD" id="cd12148">
    <property type="entry name" value="fungal_TF_MHR"/>
    <property type="match status" value="1"/>
</dbReference>
<dbReference type="PANTHER" id="PTHR31313:SF81">
    <property type="entry name" value="TY1 ENHANCER ACTIVATOR"/>
    <property type="match status" value="1"/>
</dbReference>
<dbReference type="Pfam" id="PF04082">
    <property type="entry name" value="Fungal_trans"/>
    <property type="match status" value="1"/>
</dbReference>
<feature type="region of interest" description="Disordered" evidence="8">
    <location>
        <begin position="830"/>
        <end position="853"/>
    </location>
</feature>
<keyword evidence="3" id="KW-0862">Zinc</keyword>
<dbReference type="InterPro" id="IPR001138">
    <property type="entry name" value="Zn2Cys6_DnaBD"/>
</dbReference>
<accession>A0A9P8A342</accession>
<evidence type="ECO:0000313" key="11">
    <source>
        <dbReference type="Proteomes" id="UP000717515"/>
    </source>
</evidence>
<evidence type="ECO:0000256" key="2">
    <source>
        <dbReference type="ARBA" id="ARBA00022723"/>
    </source>
</evidence>
<dbReference type="InterPro" id="IPR007219">
    <property type="entry name" value="XnlR_reg_dom"/>
</dbReference>
<dbReference type="SUPFAM" id="SSF57701">
    <property type="entry name" value="Zn2/Cys6 DNA-binding domain"/>
    <property type="match status" value="1"/>
</dbReference>
<protein>
    <recommendedName>
        <fullName evidence="9">Xylanolytic transcriptional activator regulatory domain-containing protein</fullName>
    </recommendedName>
</protein>
<organism evidence="10 11">
    <name type="scientific">Mortierella alpina</name>
    <name type="common">Oleaginous fungus</name>
    <name type="synonym">Mortierella renispora</name>
    <dbReference type="NCBI Taxonomy" id="64518"/>
    <lineage>
        <taxon>Eukaryota</taxon>
        <taxon>Fungi</taxon>
        <taxon>Fungi incertae sedis</taxon>
        <taxon>Mucoromycota</taxon>
        <taxon>Mortierellomycotina</taxon>
        <taxon>Mortierellomycetes</taxon>
        <taxon>Mortierellales</taxon>
        <taxon>Mortierellaceae</taxon>
        <taxon>Mortierella</taxon>
    </lineage>
</organism>
<feature type="compositionally biased region" description="Polar residues" evidence="8">
    <location>
        <begin position="1"/>
        <end position="35"/>
    </location>
</feature>
<evidence type="ECO:0000256" key="5">
    <source>
        <dbReference type="ARBA" id="ARBA00023125"/>
    </source>
</evidence>
<reference evidence="10" key="1">
    <citation type="submission" date="2021-07" db="EMBL/GenBank/DDBJ databases">
        <title>Draft genome of Mortierella alpina, strain LL118, isolated from an aspen leaf litter sample.</title>
        <authorList>
            <person name="Yang S."/>
            <person name="Vinatzer B.A."/>
        </authorList>
    </citation>
    <scope>NUCLEOTIDE SEQUENCE</scope>
    <source>
        <strain evidence="10">LL118</strain>
    </source>
</reference>
<feature type="compositionally biased region" description="Polar residues" evidence="8">
    <location>
        <begin position="830"/>
        <end position="839"/>
    </location>
</feature>
<evidence type="ECO:0000256" key="7">
    <source>
        <dbReference type="ARBA" id="ARBA00023242"/>
    </source>
</evidence>
<evidence type="ECO:0000313" key="10">
    <source>
        <dbReference type="EMBL" id="KAG9323059.1"/>
    </source>
</evidence>
<dbReference type="GO" id="GO:0000981">
    <property type="term" value="F:DNA-binding transcription factor activity, RNA polymerase II-specific"/>
    <property type="evidence" value="ECO:0007669"/>
    <property type="project" value="InterPro"/>
</dbReference>
<feature type="compositionally biased region" description="Low complexity" evidence="8">
    <location>
        <begin position="103"/>
        <end position="121"/>
    </location>
</feature>
<feature type="compositionally biased region" description="Polar residues" evidence="8">
    <location>
        <begin position="405"/>
        <end position="418"/>
    </location>
</feature>
<keyword evidence="4" id="KW-0805">Transcription regulation</keyword>
<feature type="compositionally biased region" description="Low complexity" evidence="8">
    <location>
        <begin position="64"/>
        <end position="90"/>
    </location>
</feature>
<keyword evidence="2" id="KW-0479">Metal-binding</keyword>
<dbReference type="InterPro" id="IPR051615">
    <property type="entry name" value="Transcr_Regulatory_Elem"/>
</dbReference>
<dbReference type="GO" id="GO:0005634">
    <property type="term" value="C:nucleus"/>
    <property type="evidence" value="ECO:0007669"/>
    <property type="project" value="UniProtKB-SubCell"/>
</dbReference>
<dbReference type="GO" id="GO:0003677">
    <property type="term" value="F:DNA binding"/>
    <property type="evidence" value="ECO:0007669"/>
    <property type="project" value="UniProtKB-KW"/>
</dbReference>
<feature type="region of interest" description="Disordered" evidence="8">
    <location>
        <begin position="1"/>
        <end position="90"/>
    </location>
</feature>
<dbReference type="GO" id="GO:0008270">
    <property type="term" value="F:zinc ion binding"/>
    <property type="evidence" value="ECO:0007669"/>
    <property type="project" value="InterPro"/>
</dbReference>
<gene>
    <name evidence="10" type="ORF">KVV02_004611</name>
</gene>
<feature type="region of interest" description="Disordered" evidence="8">
    <location>
        <begin position="251"/>
        <end position="319"/>
    </location>
</feature>
<feature type="region of interest" description="Disordered" evidence="8">
    <location>
        <begin position="516"/>
        <end position="537"/>
    </location>
</feature>
<feature type="compositionally biased region" description="Low complexity" evidence="8">
    <location>
        <begin position="287"/>
        <end position="312"/>
    </location>
</feature>
<dbReference type="InterPro" id="IPR036864">
    <property type="entry name" value="Zn2-C6_fun-type_DNA-bd_sf"/>
</dbReference>
<keyword evidence="7" id="KW-0539">Nucleus</keyword>
<dbReference type="PANTHER" id="PTHR31313">
    <property type="entry name" value="TY1 ENHANCER ACTIVATOR"/>
    <property type="match status" value="1"/>
</dbReference>
<feature type="compositionally biased region" description="Low complexity" evidence="8">
    <location>
        <begin position="362"/>
        <end position="398"/>
    </location>
</feature>
<evidence type="ECO:0000256" key="3">
    <source>
        <dbReference type="ARBA" id="ARBA00022833"/>
    </source>
</evidence>
<dbReference type="AlphaFoldDB" id="A0A9P8A342"/>
<feature type="region of interest" description="Disordered" evidence="8">
    <location>
        <begin position="362"/>
        <end position="476"/>
    </location>
</feature>
<dbReference type="EMBL" id="JAIFTL010000117">
    <property type="protein sequence ID" value="KAG9323059.1"/>
    <property type="molecule type" value="Genomic_DNA"/>
</dbReference>
<feature type="region of interest" description="Disordered" evidence="8">
    <location>
        <begin position="103"/>
        <end position="182"/>
    </location>
</feature>
<comment type="caution">
    <text evidence="10">The sequence shown here is derived from an EMBL/GenBank/DDBJ whole genome shotgun (WGS) entry which is preliminary data.</text>
</comment>
<dbReference type="SMART" id="SM00906">
    <property type="entry name" value="Fungal_trans"/>
    <property type="match status" value="1"/>
</dbReference>
<keyword evidence="5" id="KW-0238">DNA-binding</keyword>
<dbReference type="GO" id="GO:0006351">
    <property type="term" value="P:DNA-templated transcription"/>
    <property type="evidence" value="ECO:0007669"/>
    <property type="project" value="InterPro"/>
</dbReference>
<feature type="compositionally biased region" description="Low complexity" evidence="8">
    <location>
        <begin position="44"/>
        <end position="54"/>
    </location>
</feature>
<name>A0A9P8A342_MORAP</name>
<sequence length="1230" mass="136368">MNNLFQDPNQPALSSTPLAYTTDDSTNNPGINNSFRLRGADYAQQQQPQQPLQHQHQHQHQQHQHQQQQHQHQQQQHQHQQQQHQHQHQLQLQPFMQLPYPNQQQYQQQPQAQLQQPQLNPGHAVLDSYRPLVNDPFGTYSSKPPHRLQNDPSGQEGPTRSHRRSMSSEHSHSIRFSPNRNHIAEPADLATWLPRPKMPGQPCLACSMSKKPCDGGSPCGPCLVNKVRCHYDGDNNTRFFGIDALQLDHPSTLQQHQQQQQQQPQQEHQIQQASRDDPDSHSKLGNTTSPRNTSRSRSRSGSGSASSMTWSSQEQSYPRVSPLISPSILLTDQSLISIPPFQEFAHHERPQHAKVTLPSISSMDSSIMPRSSASISSASSTNSRSSSTSRTGGSSSARPSHHSAEQVSSQGPRQNSKSSSDRPILPVQGSSGRLRSLPNDGGLASSVPIDGDSIVKRPSTKKHAPIPIHSPKDPLYSLSSASIRARKNALEMENIQRASHLYADFVAKTKTLLHPATNDEEAASNTTVDSASGGESMDVDMMEQGSDPQHVLATSLSNTTLDSSGPVNLMNPSTSSTSCSEGIFTSAPIYGLQRLGRSGLLHSLVQQYFTLVHPQFMILHKNHFLVRFWAVYGPFPEAKDMHIQLMHRAKPENVWKGSIEGLPGEGQKPCHDRSNPQDCSPLLLMAMIALISRHINDRTPLQSTATDKQRRLEKSLDLIGADLTTEGDLASRCKVKAQEARLEELMETDEEGKSSSPENPLDRGEQYFLWATELLKAEYEEPSLTVVQSMLLLREYAIMAGNHTQAYMYGGAAITMAMGLGWHHAHLSQTPNREMTSNPLPVGMDSGAEKAEQEKQREKKIIDEEQKLCWWHCFIIDRWMSAAYNRPVNIPVHIFDKTHLRPLPKPLKITKSKDDDASQAATTSSTSDFWLTPGGPDTAALTSSLKQSGGVNMRPIGSGAQSSTSASLPGAQFRTKAFFDQQCRQALLLDDILCFLSSWSEDLFVSSAEFEKMSGGLDEWYQSLADWQTFPLSGIFSTSQQPRQQSRQHDQQQVGIPGRELVGMTMPVTTSTNADEGRDVVQSTLLGITFHTIRILLYRPFLRTNLRHPPCQPARASAVCAQSANAMTSLAESLLNQKDLTLQPCLLMRQQFSLVTAAGVQLMNANLDDEPRLSTPAKINLLKTLRILRDADRTSYGAGVQDGFQQLLRDLFPVQAKLMYDGPGSMASNA</sequence>
<evidence type="ECO:0000256" key="4">
    <source>
        <dbReference type="ARBA" id="ARBA00023015"/>
    </source>
</evidence>
<feature type="region of interest" description="Disordered" evidence="8">
    <location>
        <begin position="1038"/>
        <end position="1058"/>
    </location>
</feature>
<keyword evidence="6" id="KW-0804">Transcription</keyword>
<feature type="compositionally biased region" description="Low complexity" evidence="8">
    <location>
        <begin position="254"/>
        <end position="272"/>
    </location>
</feature>
<proteinExistence type="predicted"/>
<comment type="subcellular location">
    <subcellularLocation>
        <location evidence="1">Nucleus</location>
    </subcellularLocation>
</comment>
<dbReference type="CDD" id="cd00067">
    <property type="entry name" value="GAL4"/>
    <property type="match status" value="1"/>
</dbReference>